<gene>
    <name evidence="1" type="ORF">S01H4_22575</name>
</gene>
<dbReference type="AlphaFoldDB" id="X1AYI8"/>
<accession>X1AYI8</accession>
<dbReference type="EMBL" id="BART01010365">
    <property type="protein sequence ID" value="GAG88294.1"/>
    <property type="molecule type" value="Genomic_DNA"/>
</dbReference>
<dbReference type="Gene3D" id="3.40.50.150">
    <property type="entry name" value="Vaccinia Virus protein VP39"/>
    <property type="match status" value="1"/>
</dbReference>
<proteinExistence type="predicted"/>
<comment type="caution">
    <text evidence="1">The sequence shown here is derived from an EMBL/GenBank/DDBJ whole genome shotgun (WGS) entry which is preliminary data.</text>
</comment>
<protein>
    <recommendedName>
        <fullName evidence="2">Methyltransferase type 11 domain-containing protein</fullName>
    </recommendedName>
</protein>
<sequence length="182" mass="20435">MIHERGYWTSTQETDTHRFDGSLCVAISELIKNDLKTVIDIGCGNGAYTNAFNSTGFDCTGYDGSPLTPELTNNTCHIKDFSETVDLGKFDLVLCLEVGEHIPLQYEQTFIDNLCRAAKNNIVLSWALVGQGGDGHVNCRNNDYVITEMAMRGFKIDIEKSNLLRSKATLSWFKNTIMYFKK</sequence>
<dbReference type="InterPro" id="IPR029063">
    <property type="entry name" value="SAM-dependent_MTases_sf"/>
</dbReference>
<dbReference type="SUPFAM" id="SSF53335">
    <property type="entry name" value="S-adenosyl-L-methionine-dependent methyltransferases"/>
    <property type="match status" value="1"/>
</dbReference>
<evidence type="ECO:0008006" key="2">
    <source>
        <dbReference type="Google" id="ProtNLM"/>
    </source>
</evidence>
<dbReference type="Pfam" id="PF13489">
    <property type="entry name" value="Methyltransf_23"/>
    <property type="match status" value="1"/>
</dbReference>
<reference evidence="1" key="1">
    <citation type="journal article" date="2014" name="Front. Microbiol.">
        <title>High frequency of phylogenetically diverse reductive dehalogenase-homologous genes in deep subseafloor sedimentary metagenomes.</title>
        <authorList>
            <person name="Kawai M."/>
            <person name="Futagami T."/>
            <person name="Toyoda A."/>
            <person name="Takaki Y."/>
            <person name="Nishi S."/>
            <person name="Hori S."/>
            <person name="Arai W."/>
            <person name="Tsubouchi T."/>
            <person name="Morono Y."/>
            <person name="Uchiyama I."/>
            <person name="Ito T."/>
            <person name="Fujiyama A."/>
            <person name="Inagaki F."/>
            <person name="Takami H."/>
        </authorList>
    </citation>
    <scope>NUCLEOTIDE SEQUENCE</scope>
    <source>
        <strain evidence="1">Expedition CK06-06</strain>
    </source>
</reference>
<organism evidence="1">
    <name type="scientific">marine sediment metagenome</name>
    <dbReference type="NCBI Taxonomy" id="412755"/>
    <lineage>
        <taxon>unclassified sequences</taxon>
        <taxon>metagenomes</taxon>
        <taxon>ecological metagenomes</taxon>
    </lineage>
</organism>
<name>X1AYI8_9ZZZZ</name>
<evidence type="ECO:0000313" key="1">
    <source>
        <dbReference type="EMBL" id="GAG88294.1"/>
    </source>
</evidence>